<evidence type="ECO:0000313" key="1">
    <source>
        <dbReference type="EMBL" id="DAD46913.1"/>
    </source>
</evidence>
<proteinExistence type="predicted"/>
<dbReference type="Proteomes" id="UP000607653">
    <property type="component" value="Unassembled WGS sequence"/>
</dbReference>
<organism evidence="1 2">
    <name type="scientific">Nelumbo nucifera</name>
    <name type="common">Sacred lotus</name>
    <dbReference type="NCBI Taxonomy" id="4432"/>
    <lineage>
        <taxon>Eukaryota</taxon>
        <taxon>Viridiplantae</taxon>
        <taxon>Streptophyta</taxon>
        <taxon>Embryophyta</taxon>
        <taxon>Tracheophyta</taxon>
        <taxon>Spermatophyta</taxon>
        <taxon>Magnoliopsida</taxon>
        <taxon>Proteales</taxon>
        <taxon>Nelumbonaceae</taxon>
        <taxon>Nelumbo</taxon>
    </lineage>
</organism>
<dbReference type="EMBL" id="DUZY01000008">
    <property type="protein sequence ID" value="DAD46913.1"/>
    <property type="molecule type" value="Genomic_DNA"/>
</dbReference>
<sequence>MPPEQPPSSDTTPHPPLPRLYSLASRLSSFLYLSSLSDSISLPPKQQPPSMAASVIGIEHRSPATTISFVVAQCLKALNRSASPATMLQQSSINGQHCSLLSHSHRREPTIATITHSHLAHCQEPTIAAVNPLHQVIDRI</sequence>
<protein>
    <submittedName>
        <fullName evidence="1">Uncharacterized protein</fullName>
    </submittedName>
</protein>
<name>A0A822ZQ06_NELNU</name>
<gene>
    <name evidence="1" type="ORF">HUJ06_016850</name>
</gene>
<dbReference type="AlphaFoldDB" id="A0A822ZQ06"/>
<accession>A0A822ZQ06</accession>
<evidence type="ECO:0000313" key="2">
    <source>
        <dbReference type="Proteomes" id="UP000607653"/>
    </source>
</evidence>
<keyword evidence="2" id="KW-1185">Reference proteome</keyword>
<comment type="caution">
    <text evidence="1">The sequence shown here is derived from an EMBL/GenBank/DDBJ whole genome shotgun (WGS) entry which is preliminary data.</text>
</comment>
<reference evidence="1 2" key="1">
    <citation type="journal article" date="2020" name="Mol. Biol. Evol.">
        <title>Distinct Expression and Methylation Patterns for Genes with Different Fates following a Single Whole-Genome Duplication in Flowering Plants.</title>
        <authorList>
            <person name="Shi T."/>
            <person name="Rahmani R.S."/>
            <person name="Gugger P.F."/>
            <person name="Wang M."/>
            <person name="Li H."/>
            <person name="Zhang Y."/>
            <person name="Li Z."/>
            <person name="Wang Q."/>
            <person name="Van de Peer Y."/>
            <person name="Marchal K."/>
            <person name="Chen J."/>
        </authorList>
    </citation>
    <scope>NUCLEOTIDE SEQUENCE [LARGE SCALE GENOMIC DNA]</scope>
    <source>
        <tissue evidence="1">Leaf</tissue>
    </source>
</reference>